<reference evidence="1 2" key="1">
    <citation type="journal article" date="2018" name="New Phytol.">
        <title>Comparative genomics and transcriptomics depict ericoid mycorrhizal fungi as versatile saprotrophs and plant mutualists.</title>
        <authorList>
            <person name="Martino E."/>
            <person name="Morin E."/>
            <person name="Grelet G.A."/>
            <person name="Kuo A."/>
            <person name="Kohler A."/>
            <person name="Daghino S."/>
            <person name="Barry K.W."/>
            <person name="Cichocki N."/>
            <person name="Clum A."/>
            <person name="Dockter R.B."/>
            <person name="Hainaut M."/>
            <person name="Kuo R.C."/>
            <person name="LaButti K."/>
            <person name="Lindahl B.D."/>
            <person name="Lindquist E.A."/>
            <person name="Lipzen A."/>
            <person name="Khouja H.R."/>
            <person name="Magnuson J."/>
            <person name="Murat C."/>
            <person name="Ohm R.A."/>
            <person name="Singer S.W."/>
            <person name="Spatafora J.W."/>
            <person name="Wang M."/>
            <person name="Veneault-Fourrey C."/>
            <person name="Henrissat B."/>
            <person name="Grigoriev I.V."/>
            <person name="Martin F.M."/>
            <person name="Perotto S."/>
        </authorList>
    </citation>
    <scope>NUCLEOTIDE SEQUENCE [LARGE SCALE GENOMIC DNA]</scope>
    <source>
        <strain evidence="1 2">ATCC 22711</strain>
    </source>
</reference>
<evidence type="ECO:0000313" key="1">
    <source>
        <dbReference type="EMBL" id="PSS13000.1"/>
    </source>
</evidence>
<dbReference type="InParanoid" id="A0A2T3AWJ3"/>
<dbReference type="AlphaFoldDB" id="A0A2T3AWJ3"/>
<dbReference type="EMBL" id="KZ679014">
    <property type="protein sequence ID" value="PSS13000.1"/>
    <property type="molecule type" value="Genomic_DNA"/>
</dbReference>
<gene>
    <name evidence="1" type="ORF">M430DRAFT_29574</name>
</gene>
<sequence>MKFKALLNFTISLAPTTPIPQTAVLTPPPLIPGTFCRDFRECFTQSGSRCVLGSRFFTDVVHLYVMDIECNLLGQGLVEVGKTGVLEVGGERIGVERLMGGKAPVFLYRGWKFGGDGRECWVDGEEGEGEADGEFSCAQVFEC</sequence>
<dbReference type="GeneID" id="36573968"/>
<organism evidence="1 2">
    <name type="scientific">Amorphotheca resinae ATCC 22711</name>
    <dbReference type="NCBI Taxonomy" id="857342"/>
    <lineage>
        <taxon>Eukaryota</taxon>
        <taxon>Fungi</taxon>
        <taxon>Dikarya</taxon>
        <taxon>Ascomycota</taxon>
        <taxon>Pezizomycotina</taxon>
        <taxon>Leotiomycetes</taxon>
        <taxon>Helotiales</taxon>
        <taxon>Amorphothecaceae</taxon>
        <taxon>Amorphotheca</taxon>
    </lineage>
</organism>
<evidence type="ECO:0000313" key="2">
    <source>
        <dbReference type="Proteomes" id="UP000241818"/>
    </source>
</evidence>
<dbReference type="RefSeq" id="XP_024718991.1">
    <property type="nucleotide sequence ID" value="XM_024865887.1"/>
</dbReference>
<proteinExistence type="predicted"/>
<name>A0A2T3AWJ3_AMORE</name>
<accession>A0A2T3AWJ3</accession>
<protein>
    <submittedName>
        <fullName evidence="1">Uncharacterized protein</fullName>
    </submittedName>
</protein>
<dbReference type="Proteomes" id="UP000241818">
    <property type="component" value="Unassembled WGS sequence"/>
</dbReference>
<keyword evidence="2" id="KW-1185">Reference proteome</keyword>